<protein>
    <submittedName>
        <fullName evidence="7">Uncharacterized membrane protein YhhN</fullName>
    </submittedName>
</protein>
<keyword evidence="8" id="KW-1185">Reference proteome</keyword>
<dbReference type="Proteomes" id="UP000199315">
    <property type="component" value="Unassembled WGS sequence"/>
</dbReference>
<comment type="subcellular location">
    <subcellularLocation>
        <location evidence="1">Membrane</location>
        <topology evidence="1">Multi-pass membrane protein</topology>
    </subcellularLocation>
</comment>
<feature type="transmembrane region" description="Helical" evidence="6">
    <location>
        <begin position="6"/>
        <end position="25"/>
    </location>
</feature>
<proteinExistence type="inferred from homology"/>
<name>A0A1D3TPY1_9FIRM</name>
<accession>A0A1D3TPY1</accession>
<evidence type="ECO:0000256" key="4">
    <source>
        <dbReference type="ARBA" id="ARBA00022989"/>
    </source>
</evidence>
<sequence length="226" mass="24801">MNGKMILTAAVMLVYLAFLLPIYIIREEREGLIKAGGSKLALSAAFCAVGMWGIVSQGGDTFSLLVFAGLLCSLIGDYYLIFINEHEKKFLNGIMSFGTAQILYIAALAGRGGFRAWEFIIAAALIAAVVVAKSLLKLSFGRMELPLSVYTVLLIFMAVRAGFYWYSMEGAEISAGLFFTGAVLFLLSDISLGLWKFFRPAPLFRNLVAMCYFTGQIMIAFSVVYH</sequence>
<evidence type="ECO:0000256" key="5">
    <source>
        <dbReference type="ARBA" id="ARBA00023136"/>
    </source>
</evidence>
<dbReference type="GO" id="GO:0016020">
    <property type="term" value="C:membrane"/>
    <property type="evidence" value="ECO:0007669"/>
    <property type="project" value="UniProtKB-SubCell"/>
</dbReference>
<comment type="similarity">
    <text evidence="2">Belongs to the TMEM86 family.</text>
</comment>
<dbReference type="PANTHER" id="PTHR31885">
    <property type="entry name" value="GH04784P"/>
    <property type="match status" value="1"/>
</dbReference>
<evidence type="ECO:0000256" key="1">
    <source>
        <dbReference type="ARBA" id="ARBA00004141"/>
    </source>
</evidence>
<keyword evidence="3 6" id="KW-0812">Transmembrane</keyword>
<dbReference type="GO" id="GO:0016787">
    <property type="term" value="F:hydrolase activity"/>
    <property type="evidence" value="ECO:0007669"/>
    <property type="project" value="TreeGrafter"/>
</dbReference>
<gene>
    <name evidence="7" type="ORF">SAMN05421730_100233</name>
</gene>
<feature type="transmembrane region" description="Helical" evidence="6">
    <location>
        <begin position="147"/>
        <end position="167"/>
    </location>
</feature>
<evidence type="ECO:0000256" key="2">
    <source>
        <dbReference type="ARBA" id="ARBA00007375"/>
    </source>
</evidence>
<dbReference type="PANTHER" id="PTHR31885:SF6">
    <property type="entry name" value="GH04784P"/>
    <property type="match status" value="1"/>
</dbReference>
<dbReference type="InterPro" id="IPR012506">
    <property type="entry name" value="TMEM86B-like"/>
</dbReference>
<evidence type="ECO:0000313" key="7">
    <source>
        <dbReference type="EMBL" id="SCP95577.1"/>
    </source>
</evidence>
<dbReference type="STRING" id="1619234.SAMN05421730_100233"/>
<dbReference type="EMBL" id="FMKA01000002">
    <property type="protein sequence ID" value="SCP95577.1"/>
    <property type="molecule type" value="Genomic_DNA"/>
</dbReference>
<feature type="transmembrane region" description="Helical" evidence="6">
    <location>
        <begin position="116"/>
        <end position="135"/>
    </location>
</feature>
<organism evidence="7 8">
    <name type="scientific">Anaerobium acetethylicum</name>
    <dbReference type="NCBI Taxonomy" id="1619234"/>
    <lineage>
        <taxon>Bacteria</taxon>
        <taxon>Bacillati</taxon>
        <taxon>Bacillota</taxon>
        <taxon>Clostridia</taxon>
        <taxon>Lachnospirales</taxon>
        <taxon>Lachnospiraceae</taxon>
        <taxon>Anaerobium</taxon>
    </lineage>
</organism>
<feature type="transmembrane region" description="Helical" evidence="6">
    <location>
        <begin position="61"/>
        <end position="83"/>
    </location>
</feature>
<dbReference type="AlphaFoldDB" id="A0A1D3TPY1"/>
<feature type="transmembrane region" description="Helical" evidence="6">
    <location>
        <begin position="37"/>
        <end position="55"/>
    </location>
</feature>
<dbReference type="RefSeq" id="WP_169823575.1">
    <property type="nucleotide sequence ID" value="NZ_FMKA01000002.1"/>
</dbReference>
<dbReference type="Pfam" id="PF07947">
    <property type="entry name" value="YhhN"/>
    <property type="match status" value="1"/>
</dbReference>
<keyword evidence="4 6" id="KW-1133">Transmembrane helix</keyword>
<keyword evidence="5 6" id="KW-0472">Membrane</keyword>
<feature type="transmembrane region" description="Helical" evidence="6">
    <location>
        <begin position="173"/>
        <end position="195"/>
    </location>
</feature>
<evidence type="ECO:0000256" key="6">
    <source>
        <dbReference type="SAM" id="Phobius"/>
    </source>
</evidence>
<reference evidence="7 8" key="1">
    <citation type="submission" date="2016-09" db="EMBL/GenBank/DDBJ databases">
        <authorList>
            <person name="Capua I."/>
            <person name="De Benedictis P."/>
            <person name="Joannis T."/>
            <person name="Lombin L.H."/>
            <person name="Cattoli G."/>
        </authorList>
    </citation>
    <scope>NUCLEOTIDE SEQUENCE [LARGE SCALE GENOMIC DNA]</scope>
    <source>
        <strain evidence="7 8">GluBS11</strain>
    </source>
</reference>
<feature type="transmembrane region" description="Helical" evidence="6">
    <location>
        <begin position="90"/>
        <end position="110"/>
    </location>
</feature>
<evidence type="ECO:0000256" key="3">
    <source>
        <dbReference type="ARBA" id="ARBA00022692"/>
    </source>
</evidence>
<feature type="transmembrane region" description="Helical" evidence="6">
    <location>
        <begin position="207"/>
        <end position="225"/>
    </location>
</feature>
<evidence type="ECO:0000313" key="8">
    <source>
        <dbReference type="Proteomes" id="UP000199315"/>
    </source>
</evidence>